<evidence type="ECO:0000313" key="2">
    <source>
        <dbReference type="EMBL" id="MEE6148141.1"/>
    </source>
</evidence>
<feature type="compositionally biased region" description="Low complexity" evidence="1">
    <location>
        <begin position="335"/>
        <end position="346"/>
    </location>
</feature>
<feature type="compositionally biased region" description="Basic and acidic residues" evidence="1">
    <location>
        <begin position="319"/>
        <end position="334"/>
    </location>
</feature>
<dbReference type="Proteomes" id="UP001332931">
    <property type="component" value="Unassembled WGS sequence"/>
</dbReference>
<comment type="caution">
    <text evidence="2">The sequence shown here is derived from an EMBL/GenBank/DDBJ whole genome shotgun (WGS) entry which is preliminary data.</text>
</comment>
<sequence length="346" mass="38180">MSTRGLAMQRLSQAFHGGKCLHAKTDAERQSLRRLVRNGLVCSPSRGLFVRAEDWRSLNSRARALMIIRSMSAMHPDWVFCDVSAAVVHGLAVSFHLLGQLHIAVPKSRHGRSTTKVIRHSTGSCPVVQVGGIKVTSLPRTVLDCLRGRSFAEGLVIADSALRMSGATATSFEGTLRRLGRGLHGIRHALSTLSHADPRSESGGESLARALMIEFGFRLPELQVTVRSTLGDGHFYRPDFMWRLPSGIVYGEFDGREKYVDPAMTHGASAASVMADERLRESRLSATGRVMRFCYADLRSPARLARLLDGFGIPRDRRPVSLDLRPSSRRERPTTRQSTRRAAITA</sequence>
<protein>
    <recommendedName>
        <fullName evidence="4">Transcriptional regulator, AbiEi antitoxin, Type IV TA system</fullName>
    </recommendedName>
</protein>
<dbReference type="EMBL" id="JAZGJQ010000014">
    <property type="protein sequence ID" value="MEE6148141.1"/>
    <property type="molecule type" value="Genomic_DNA"/>
</dbReference>
<gene>
    <name evidence="2" type="ORF">VXJ25_09140</name>
</gene>
<evidence type="ECO:0000256" key="1">
    <source>
        <dbReference type="SAM" id="MobiDB-lite"/>
    </source>
</evidence>
<reference evidence="2 3" key="1">
    <citation type="submission" date="2024-01" db="EMBL/GenBank/DDBJ databases">
        <title>Description of Olsenella sp. nov., isolated from pig feces.</title>
        <authorList>
            <person name="Chang Y.-H."/>
        </authorList>
    </citation>
    <scope>NUCLEOTIDE SEQUENCE [LARGE SCALE GENOMIC DNA]</scope>
    <source>
        <strain evidence="2 3">YH-ols2223</strain>
    </source>
</reference>
<name>A0ABU7RC31_9ACTN</name>
<accession>A0ABU7RC31</accession>
<proteinExistence type="predicted"/>
<feature type="region of interest" description="Disordered" evidence="1">
    <location>
        <begin position="319"/>
        <end position="346"/>
    </location>
</feature>
<evidence type="ECO:0000313" key="3">
    <source>
        <dbReference type="Proteomes" id="UP001332931"/>
    </source>
</evidence>
<evidence type="ECO:0008006" key="4">
    <source>
        <dbReference type="Google" id="ProtNLM"/>
    </source>
</evidence>
<organism evidence="2 3">
    <name type="scientific">Olsenella absiana</name>
    <dbReference type="NCBI Taxonomy" id="3115222"/>
    <lineage>
        <taxon>Bacteria</taxon>
        <taxon>Bacillati</taxon>
        <taxon>Actinomycetota</taxon>
        <taxon>Coriobacteriia</taxon>
        <taxon>Coriobacteriales</taxon>
        <taxon>Atopobiaceae</taxon>
        <taxon>Olsenella</taxon>
    </lineage>
</organism>
<keyword evidence="3" id="KW-1185">Reference proteome</keyword>